<evidence type="ECO:0000256" key="9">
    <source>
        <dbReference type="PROSITE-ProRule" id="PRU10141"/>
    </source>
</evidence>
<dbReference type="InterPro" id="IPR008271">
    <property type="entry name" value="Ser/Thr_kinase_AS"/>
</dbReference>
<feature type="domain" description="PASTA" evidence="12">
    <location>
        <begin position="342"/>
        <end position="408"/>
    </location>
</feature>
<evidence type="ECO:0000259" key="11">
    <source>
        <dbReference type="PROSITE" id="PS50011"/>
    </source>
</evidence>
<dbReference type="PROSITE" id="PS00108">
    <property type="entry name" value="PROTEIN_KINASE_ST"/>
    <property type="match status" value="1"/>
</dbReference>
<dbReference type="PANTHER" id="PTHR43289">
    <property type="entry name" value="MITOGEN-ACTIVATED PROTEIN KINASE KINASE KINASE 20-RELATED"/>
    <property type="match status" value="1"/>
</dbReference>
<feature type="domain" description="PASTA" evidence="12">
    <location>
        <begin position="409"/>
        <end position="475"/>
    </location>
</feature>
<feature type="domain" description="PASTA" evidence="12">
    <location>
        <begin position="478"/>
        <end position="545"/>
    </location>
</feature>
<evidence type="ECO:0000313" key="13">
    <source>
        <dbReference type="EMBL" id="WIW69561.1"/>
    </source>
</evidence>
<evidence type="ECO:0000256" key="6">
    <source>
        <dbReference type="ARBA" id="ARBA00022840"/>
    </source>
</evidence>
<evidence type="ECO:0000256" key="10">
    <source>
        <dbReference type="SAM" id="Phobius"/>
    </source>
</evidence>
<evidence type="ECO:0000313" key="14">
    <source>
        <dbReference type="Proteomes" id="UP001243623"/>
    </source>
</evidence>
<feature type="transmembrane region" description="Helical" evidence="10">
    <location>
        <begin position="317"/>
        <end position="337"/>
    </location>
</feature>
<evidence type="ECO:0000256" key="2">
    <source>
        <dbReference type="ARBA" id="ARBA00022527"/>
    </source>
</evidence>
<accession>A0A9Y2AGX1</accession>
<evidence type="ECO:0000259" key="12">
    <source>
        <dbReference type="PROSITE" id="PS51178"/>
    </source>
</evidence>
<evidence type="ECO:0000256" key="1">
    <source>
        <dbReference type="ARBA" id="ARBA00012513"/>
    </source>
</evidence>
<dbReference type="Gene3D" id="3.30.200.20">
    <property type="entry name" value="Phosphorylase Kinase, domain 1"/>
    <property type="match status" value="1"/>
</dbReference>
<sequence length="620" mass="68865">MIGRILDDRYAILDRVGGGGMAEVYRAHDQLLDRFVAIKILRAHFIDDDEFINRFKKEAQAAAKLSHPNIVNIYDVGRFEDVHYIVMEFVSGETLKGKLQREGALSVKASLNISLQIAEALEHAHSNNLVHCDIKPHNILVTDSGRVKVADFGIARAVTSSTMTYSGNVIGSVHYLSPEQARGESVNDKSDIYSLGVLMYELLTGKVPFQGETPVSVALKQIQENPESIKEFNKEIPDLLEAIVLKAMEKRVSDRYVNISAMISDLNIAKNLIKSEKDSYENVSDLYATQILPKTEYKGRKENKSTKFQSIILKNKLPIALFLLLVVSFFIGTFLVYGKFWSANEVAVPNVVGKQLIAAKHMLEDKNLRVTVEETHDDKVPAGQVVSQFPEAGAIVKEQRAITIYISKGGEVALAPDLRGLSKREAEIQLKNMGLQLGRVDEVFSDQKVNTVVEQNPRQGTQVMKGYSVDIVISKGEEEKKVTVPDFHGMSISEAETKLKALNLQKGKITTIENYNVSPDSVVEQSIVAETSIAEGSTIDFVVARGGKNNKSEQQVTFVVPQEPNGAKSIQFVVTDKSGRKVVYENTHYANEKINKTINASSPYRVQIYVNGNLVKEENY</sequence>
<feature type="binding site" evidence="9">
    <location>
        <position position="39"/>
    </location>
    <ligand>
        <name>ATP</name>
        <dbReference type="ChEBI" id="CHEBI:30616"/>
    </ligand>
</feature>
<evidence type="ECO:0000256" key="5">
    <source>
        <dbReference type="ARBA" id="ARBA00022777"/>
    </source>
</evidence>
<keyword evidence="10" id="KW-0472">Membrane</keyword>
<dbReference type="NCBIfam" id="NF033483">
    <property type="entry name" value="PknB_PASTA_kin"/>
    <property type="match status" value="1"/>
</dbReference>
<reference evidence="13" key="1">
    <citation type="submission" date="2023-03" db="EMBL/GenBank/DDBJ databases">
        <title>Selenobaculum gbiensis gen. nov. sp. nov., a new bacterium isolated from the gut microbiota of IBD patient.</title>
        <authorList>
            <person name="Yeo S."/>
            <person name="Park H."/>
            <person name="Huh C.S."/>
        </authorList>
    </citation>
    <scope>NUCLEOTIDE SEQUENCE</scope>
    <source>
        <strain evidence="13">ICN-92133</strain>
    </source>
</reference>
<comment type="catalytic activity">
    <reaction evidence="7">
        <text>L-threonyl-[protein] + ATP = O-phospho-L-threonyl-[protein] + ADP + H(+)</text>
        <dbReference type="Rhea" id="RHEA:46608"/>
        <dbReference type="Rhea" id="RHEA-COMP:11060"/>
        <dbReference type="Rhea" id="RHEA-COMP:11605"/>
        <dbReference type="ChEBI" id="CHEBI:15378"/>
        <dbReference type="ChEBI" id="CHEBI:30013"/>
        <dbReference type="ChEBI" id="CHEBI:30616"/>
        <dbReference type="ChEBI" id="CHEBI:61977"/>
        <dbReference type="ChEBI" id="CHEBI:456216"/>
        <dbReference type="EC" id="2.7.11.1"/>
    </reaction>
</comment>
<dbReference type="Gene3D" id="3.30.10.20">
    <property type="match status" value="3"/>
</dbReference>
<keyword evidence="5 13" id="KW-0418">Kinase</keyword>
<dbReference type="PROSITE" id="PS00107">
    <property type="entry name" value="PROTEIN_KINASE_ATP"/>
    <property type="match status" value="1"/>
</dbReference>
<dbReference type="AlphaFoldDB" id="A0A9Y2AGX1"/>
<dbReference type="CDD" id="cd14014">
    <property type="entry name" value="STKc_PknB_like"/>
    <property type="match status" value="1"/>
</dbReference>
<dbReference type="EC" id="2.7.11.1" evidence="1"/>
<dbReference type="Proteomes" id="UP001243623">
    <property type="component" value="Chromosome"/>
</dbReference>
<dbReference type="InterPro" id="IPR017441">
    <property type="entry name" value="Protein_kinase_ATP_BS"/>
</dbReference>
<keyword evidence="14" id="KW-1185">Reference proteome</keyword>
<dbReference type="SUPFAM" id="SSF54184">
    <property type="entry name" value="Penicillin-binding protein 2x (pbp-2x), c-terminal domain"/>
    <property type="match status" value="1"/>
</dbReference>
<dbReference type="SUPFAM" id="SSF56112">
    <property type="entry name" value="Protein kinase-like (PK-like)"/>
    <property type="match status" value="1"/>
</dbReference>
<dbReference type="Pfam" id="PF00069">
    <property type="entry name" value="Pkinase"/>
    <property type="match status" value="1"/>
</dbReference>
<dbReference type="InterPro" id="IPR000719">
    <property type="entry name" value="Prot_kinase_dom"/>
</dbReference>
<dbReference type="Pfam" id="PF03793">
    <property type="entry name" value="PASTA"/>
    <property type="match status" value="3"/>
</dbReference>
<dbReference type="FunFam" id="3.30.200.20:FF:000035">
    <property type="entry name" value="Serine/threonine protein kinase Stk1"/>
    <property type="match status" value="1"/>
</dbReference>
<dbReference type="GO" id="GO:0005524">
    <property type="term" value="F:ATP binding"/>
    <property type="evidence" value="ECO:0007669"/>
    <property type="project" value="UniProtKB-UniRule"/>
</dbReference>
<keyword evidence="10" id="KW-1133">Transmembrane helix</keyword>
<dbReference type="KEGG" id="sgbi:P3F81_06415"/>
<dbReference type="EMBL" id="CP120678">
    <property type="protein sequence ID" value="WIW69561.1"/>
    <property type="molecule type" value="Genomic_DNA"/>
</dbReference>
<comment type="catalytic activity">
    <reaction evidence="8">
        <text>L-seryl-[protein] + ATP = O-phospho-L-seryl-[protein] + ADP + H(+)</text>
        <dbReference type="Rhea" id="RHEA:17989"/>
        <dbReference type="Rhea" id="RHEA-COMP:9863"/>
        <dbReference type="Rhea" id="RHEA-COMP:11604"/>
        <dbReference type="ChEBI" id="CHEBI:15378"/>
        <dbReference type="ChEBI" id="CHEBI:29999"/>
        <dbReference type="ChEBI" id="CHEBI:30616"/>
        <dbReference type="ChEBI" id="CHEBI:83421"/>
        <dbReference type="ChEBI" id="CHEBI:456216"/>
        <dbReference type="EC" id="2.7.11.1"/>
    </reaction>
</comment>
<keyword evidence="3" id="KW-0808">Transferase</keyword>
<organism evidence="13 14">
    <name type="scientific">Selenobaculum gibii</name>
    <dbReference type="NCBI Taxonomy" id="3054208"/>
    <lineage>
        <taxon>Bacteria</taxon>
        <taxon>Bacillati</taxon>
        <taxon>Bacillota</taxon>
        <taxon>Negativicutes</taxon>
        <taxon>Selenomonadales</taxon>
        <taxon>Selenomonadaceae</taxon>
        <taxon>Selenobaculum</taxon>
    </lineage>
</organism>
<dbReference type="GO" id="GO:0004674">
    <property type="term" value="F:protein serine/threonine kinase activity"/>
    <property type="evidence" value="ECO:0007669"/>
    <property type="project" value="UniProtKB-KW"/>
</dbReference>
<gene>
    <name evidence="13" type="primary">pknB</name>
    <name evidence="13" type="ORF">P3F81_06415</name>
</gene>
<evidence type="ECO:0000256" key="7">
    <source>
        <dbReference type="ARBA" id="ARBA00047899"/>
    </source>
</evidence>
<dbReference type="InterPro" id="IPR011009">
    <property type="entry name" value="Kinase-like_dom_sf"/>
</dbReference>
<dbReference type="FunFam" id="1.10.510.10:FF:000021">
    <property type="entry name" value="Serine/threonine protein kinase"/>
    <property type="match status" value="1"/>
</dbReference>
<evidence type="ECO:0000256" key="8">
    <source>
        <dbReference type="ARBA" id="ARBA00048679"/>
    </source>
</evidence>
<dbReference type="PROSITE" id="PS50011">
    <property type="entry name" value="PROTEIN_KINASE_DOM"/>
    <property type="match status" value="1"/>
</dbReference>
<proteinExistence type="predicted"/>
<name>A0A9Y2AGX1_9FIRM</name>
<dbReference type="RefSeq" id="WP_147668759.1">
    <property type="nucleotide sequence ID" value="NZ_CP120678.1"/>
</dbReference>
<dbReference type="SMART" id="SM00220">
    <property type="entry name" value="S_TKc"/>
    <property type="match status" value="1"/>
</dbReference>
<dbReference type="Gene3D" id="1.10.510.10">
    <property type="entry name" value="Transferase(Phosphotransferase) domain 1"/>
    <property type="match status" value="1"/>
</dbReference>
<keyword evidence="2" id="KW-0723">Serine/threonine-protein kinase</keyword>
<keyword evidence="4 9" id="KW-0547">Nucleotide-binding</keyword>
<dbReference type="PANTHER" id="PTHR43289:SF34">
    <property type="entry name" value="SERINE_THREONINE-PROTEIN KINASE YBDM-RELATED"/>
    <property type="match status" value="1"/>
</dbReference>
<evidence type="ECO:0000256" key="4">
    <source>
        <dbReference type="ARBA" id="ARBA00022741"/>
    </source>
</evidence>
<dbReference type="SMART" id="SM00740">
    <property type="entry name" value="PASTA"/>
    <property type="match status" value="3"/>
</dbReference>
<dbReference type="InterPro" id="IPR005543">
    <property type="entry name" value="PASTA_dom"/>
</dbReference>
<dbReference type="PROSITE" id="PS51178">
    <property type="entry name" value="PASTA"/>
    <property type="match status" value="3"/>
</dbReference>
<dbReference type="CDD" id="cd06577">
    <property type="entry name" value="PASTA_pknB"/>
    <property type="match status" value="3"/>
</dbReference>
<protein>
    <recommendedName>
        <fullName evidence="1">non-specific serine/threonine protein kinase</fullName>
        <ecNumber evidence="1">2.7.11.1</ecNumber>
    </recommendedName>
</protein>
<keyword evidence="6 9" id="KW-0067">ATP-binding</keyword>
<keyword evidence="10" id="KW-0812">Transmembrane</keyword>
<evidence type="ECO:0000256" key="3">
    <source>
        <dbReference type="ARBA" id="ARBA00022679"/>
    </source>
</evidence>
<feature type="domain" description="Protein kinase" evidence="11">
    <location>
        <begin position="10"/>
        <end position="263"/>
    </location>
</feature>